<dbReference type="InterPro" id="IPR036291">
    <property type="entry name" value="NAD(P)-bd_dom_sf"/>
</dbReference>
<dbReference type="SUPFAM" id="SSF51735">
    <property type="entry name" value="NAD(P)-binding Rossmann-fold domains"/>
    <property type="match status" value="1"/>
</dbReference>
<name>A0ABP7VFJ1_9BACI</name>
<dbReference type="PIRSF" id="PIRSF000126">
    <property type="entry name" value="11-beta-HSD1"/>
    <property type="match status" value="1"/>
</dbReference>
<dbReference type="PANTHER" id="PTHR44196:SF1">
    <property type="entry name" value="DEHYDROGENASE_REDUCTASE SDR FAMILY MEMBER 7B"/>
    <property type="match status" value="1"/>
</dbReference>
<keyword evidence="2" id="KW-0560">Oxidoreductase</keyword>
<dbReference type="EMBL" id="BAABDL010000053">
    <property type="protein sequence ID" value="GAA4065788.1"/>
    <property type="molecule type" value="Genomic_DNA"/>
</dbReference>
<dbReference type="PANTHER" id="PTHR44196">
    <property type="entry name" value="DEHYDROGENASE/REDUCTASE SDR FAMILY MEMBER 7B"/>
    <property type="match status" value="1"/>
</dbReference>
<evidence type="ECO:0000256" key="1">
    <source>
        <dbReference type="ARBA" id="ARBA00006484"/>
    </source>
</evidence>
<dbReference type="PRINTS" id="PR00081">
    <property type="entry name" value="GDHRDH"/>
</dbReference>
<accession>A0ABP7VFJ1</accession>
<sequence>MKNFSNKTIIITGATSGIGQALAFKLTQLEANLILISRSEEKLNQLHEQLSKKTSNQIHVYAADLSNRTACQTVFKKVIRNHSQIDGLINNAGLGIFESAHLTQTNDIDRMFKLNVYAVIESLKVMIPFFQTQTFGHIINIGSMAGKMATPKAAAYSATKSALIAYTNAVRLEIETKDLLITTVNLGPVKTNFFKQADPDGGYQKSVARYMLTADQVANAIIKNLFKRKREINLPWWMAIGAKLHHQFPTLMEKLLNQQFNKK</sequence>
<evidence type="ECO:0000313" key="4">
    <source>
        <dbReference type="EMBL" id="GAA4065788.1"/>
    </source>
</evidence>
<dbReference type="Proteomes" id="UP001501734">
    <property type="component" value="Unassembled WGS sequence"/>
</dbReference>
<comment type="similarity">
    <text evidence="1 3">Belongs to the short-chain dehydrogenases/reductases (SDR) family.</text>
</comment>
<protein>
    <submittedName>
        <fullName evidence="4">SDR family oxidoreductase</fullName>
    </submittedName>
</protein>
<dbReference type="InterPro" id="IPR002347">
    <property type="entry name" value="SDR_fam"/>
</dbReference>
<dbReference type="RefSeq" id="WP_344911033.1">
    <property type="nucleotide sequence ID" value="NZ_BAABDL010000053.1"/>
</dbReference>
<dbReference type="InterPro" id="IPR020904">
    <property type="entry name" value="Sc_DH/Rdtase_CS"/>
</dbReference>
<organism evidence="4 5">
    <name type="scientific">Amphibacillus indicireducens</name>
    <dbReference type="NCBI Taxonomy" id="1076330"/>
    <lineage>
        <taxon>Bacteria</taxon>
        <taxon>Bacillati</taxon>
        <taxon>Bacillota</taxon>
        <taxon>Bacilli</taxon>
        <taxon>Bacillales</taxon>
        <taxon>Bacillaceae</taxon>
        <taxon>Amphibacillus</taxon>
    </lineage>
</organism>
<keyword evidence="5" id="KW-1185">Reference proteome</keyword>
<evidence type="ECO:0000256" key="3">
    <source>
        <dbReference type="RuleBase" id="RU000363"/>
    </source>
</evidence>
<dbReference type="Gene3D" id="3.40.50.720">
    <property type="entry name" value="NAD(P)-binding Rossmann-like Domain"/>
    <property type="match status" value="1"/>
</dbReference>
<reference evidence="5" key="1">
    <citation type="journal article" date="2019" name="Int. J. Syst. Evol. Microbiol.">
        <title>The Global Catalogue of Microorganisms (GCM) 10K type strain sequencing project: providing services to taxonomists for standard genome sequencing and annotation.</title>
        <authorList>
            <consortium name="The Broad Institute Genomics Platform"/>
            <consortium name="The Broad Institute Genome Sequencing Center for Infectious Disease"/>
            <person name="Wu L."/>
            <person name="Ma J."/>
        </authorList>
    </citation>
    <scope>NUCLEOTIDE SEQUENCE [LARGE SCALE GENOMIC DNA]</scope>
    <source>
        <strain evidence="5">JCM 17250</strain>
    </source>
</reference>
<dbReference type="PRINTS" id="PR00080">
    <property type="entry name" value="SDRFAMILY"/>
</dbReference>
<dbReference type="Pfam" id="PF00106">
    <property type="entry name" value="adh_short"/>
    <property type="match status" value="1"/>
</dbReference>
<dbReference type="PROSITE" id="PS00061">
    <property type="entry name" value="ADH_SHORT"/>
    <property type="match status" value="1"/>
</dbReference>
<comment type="caution">
    <text evidence="4">The sequence shown here is derived from an EMBL/GenBank/DDBJ whole genome shotgun (WGS) entry which is preliminary data.</text>
</comment>
<evidence type="ECO:0000313" key="5">
    <source>
        <dbReference type="Proteomes" id="UP001501734"/>
    </source>
</evidence>
<gene>
    <name evidence="4" type="ORF">GCM10022410_10250</name>
</gene>
<proteinExistence type="inferred from homology"/>
<evidence type="ECO:0000256" key="2">
    <source>
        <dbReference type="ARBA" id="ARBA00023002"/>
    </source>
</evidence>